<dbReference type="InterPro" id="IPR001453">
    <property type="entry name" value="MoaB/Mog_dom"/>
</dbReference>
<keyword evidence="4 6" id="KW-0501">Molybdenum cofactor biosynthesis</keyword>
<comment type="similarity">
    <text evidence="3 6">Belongs to the MoeA family.</text>
</comment>
<keyword evidence="6" id="KW-0500">Molybdenum</keyword>
<dbReference type="PANTHER" id="PTHR10192">
    <property type="entry name" value="MOLYBDOPTERIN BIOSYNTHESIS PROTEIN"/>
    <property type="match status" value="1"/>
</dbReference>
<dbReference type="InterPro" id="IPR005111">
    <property type="entry name" value="MoeA_C_domain_IV"/>
</dbReference>
<evidence type="ECO:0000313" key="8">
    <source>
        <dbReference type="EMBL" id="SIS80096.1"/>
    </source>
</evidence>
<evidence type="ECO:0000256" key="2">
    <source>
        <dbReference type="ARBA" id="ARBA00005046"/>
    </source>
</evidence>
<dbReference type="NCBIfam" id="NF045515">
    <property type="entry name" value="Glp_gephyrin"/>
    <property type="match status" value="1"/>
</dbReference>
<evidence type="ECO:0000256" key="3">
    <source>
        <dbReference type="ARBA" id="ARBA00010763"/>
    </source>
</evidence>
<dbReference type="Gene3D" id="2.170.190.11">
    <property type="entry name" value="Molybdopterin biosynthesis moea protein, domain 3"/>
    <property type="match status" value="1"/>
</dbReference>
<evidence type="ECO:0000256" key="4">
    <source>
        <dbReference type="ARBA" id="ARBA00023150"/>
    </source>
</evidence>
<dbReference type="InterPro" id="IPR005110">
    <property type="entry name" value="MoeA_linker/N"/>
</dbReference>
<evidence type="ECO:0000313" key="9">
    <source>
        <dbReference type="Proteomes" id="UP000186098"/>
    </source>
</evidence>
<dbReference type="EMBL" id="FTOM01000005">
    <property type="protein sequence ID" value="SIS80096.1"/>
    <property type="molecule type" value="Genomic_DNA"/>
</dbReference>
<dbReference type="SUPFAM" id="SSF53218">
    <property type="entry name" value="Molybdenum cofactor biosynthesis proteins"/>
    <property type="match status" value="1"/>
</dbReference>
<dbReference type="SUPFAM" id="SSF63867">
    <property type="entry name" value="MoeA C-terminal domain-like"/>
    <property type="match status" value="1"/>
</dbReference>
<dbReference type="EC" id="2.10.1.1" evidence="6"/>
<dbReference type="Pfam" id="PF03454">
    <property type="entry name" value="MoeA_C"/>
    <property type="match status" value="1"/>
</dbReference>
<dbReference type="GO" id="GO:0061599">
    <property type="term" value="F:molybdopterin molybdotransferase activity"/>
    <property type="evidence" value="ECO:0007669"/>
    <property type="project" value="UniProtKB-UniRule"/>
</dbReference>
<comment type="pathway">
    <text evidence="2 6">Cofactor biosynthesis; molybdopterin biosynthesis.</text>
</comment>
<dbReference type="Gene3D" id="2.40.340.10">
    <property type="entry name" value="MoeA, C-terminal, domain IV"/>
    <property type="match status" value="1"/>
</dbReference>
<evidence type="ECO:0000256" key="6">
    <source>
        <dbReference type="RuleBase" id="RU365090"/>
    </source>
</evidence>
<dbReference type="OrthoDB" id="9804758at2"/>
<dbReference type="Pfam" id="PF03453">
    <property type="entry name" value="MoeA_N"/>
    <property type="match status" value="1"/>
</dbReference>
<dbReference type="STRING" id="407234.SAMN05421795_10577"/>
<evidence type="ECO:0000259" key="7">
    <source>
        <dbReference type="SMART" id="SM00852"/>
    </source>
</evidence>
<dbReference type="AlphaFoldDB" id="A0A1N7M1W1"/>
<proteinExistence type="inferred from homology"/>
<accession>A0A1N7M1W1</accession>
<dbReference type="InterPro" id="IPR036135">
    <property type="entry name" value="MoeA_linker/N_sf"/>
</dbReference>
<protein>
    <recommendedName>
        <fullName evidence="6">Molybdopterin molybdenumtransferase</fullName>
        <ecNumber evidence="6">2.10.1.1</ecNumber>
    </recommendedName>
</protein>
<dbReference type="GO" id="GO:0006777">
    <property type="term" value="P:Mo-molybdopterin cofactor biosynthetic process"/>
    <property type="evidence" value="ECO:0007669"/>
    <property type="project" value="UniProtKB-UniRule"/>
</dbReference>
<dbReference type="PANTHER" id="PTHR10192:SF5">
    <property type="entry name" value="GEPHYRIN"/>
    <property type="match status" value="1"/>
</dbReference>
<dbReference type="GO" id="GO:0046872">
    <property type="term" value="F:metal ion binding"/>
    <property type="evidence" value="ECO:0007669"/>
    <property type="project" value="UniProtKB-UniRule"/>
</dbReference>
<evidence type="ECO:0000256" key="5">
    <source>
        <dbReference type="ARBA" id="ARBA00047317"/>
    </source>
</evidence>
<organism evidence="8 9">
    <name type="scientific">Phaeovulum vinaykumarii</name>
    <dbReference type="NCBI Taxonomy" id="407234"/>
    <lineage>
        <taxon>Bacteria</taxon>
        <taxon>Pseudomonadati</taxon>
        <taxon>Pseudomonadota</taxon>
        <taxon>Alphaproteobacteria</taxon>
        <taxon>Rhodobacterales</taxon>
        <taxon>Paracoccaceae</taxon>
        <taxon>Phaeovulum</taxon>
    </lineage>
</organism>
<dbReference type="Gene3D" id="3.40.980.10">
    <property type="entry name" value="MoaB/Mog-like domain"/>
    <property type="match status" value="1"/>
</dbReference>
<dbReference type="GO" id="GO:0005829">
    <property type="term" value="C:cytosol"/>
    <property type="evidence" value="ECO:0007669"/>
    <property type="project" value="TreeGrafter"/>
</dbReference>
<comment type="function">
    <text evidence="1 6">Catalyzes the insertion of molybdate into adenylated molybdopterin with the concomitant release of AMP.</text>
</comment>
<comment type="catalytic activity">
    <reaction evidence="5">
        <text>adenylyl-molybdopterin + molybdate = Mo-molybdopterin + AMP + H(+)</text>
        <dbReference type="Rhea" id="RHEA:35047"/>
        <dbReference type="ChEBI" id="CHEBI:15378"/>
        <dbReference type="ChEBI" id="CHEBI:36264"/>
        <dbReference type="ChEBI" id="CHEBI:62727"/>
        <dbReference type="ChEBI" id="CHEBI:71302"/>
        <dbReference type="ChEBI" id="CHEBI:456215"/>
        <dbReference type="EC" id="2.10.1.1"/>
    </reaction>
</comment>
<comment type="cofactor">
    <cofactor evidence="6">
        <name>Mg(2+)</name>
        <dbReference type="ChEBI" id="CHEBI:18420"/>
    </cofactor>
</comment>
<dbReference type="RefSeq" id="WP_076366083.1">
    <property type="nucleotide sequence ID" value="NZ_FTOM01000005.1"/>
</dbReference>
<dbReference type="CDD" id="cd00887">
    <property type="entry name" value="MoeA"/>
    <property type="match status" value="1"/>
</dbReference>
<dbReference type="SMART" id="SM00852">
    <property type="entry name" value="MoCF_biosynth"/>
    <property type="match status" value="1"/>
</dbReference>
<gene>
    <name evidence="8" type="ORF">SAMN05421795_10577</name>
</gene>
<dbReference type="Proteomes" id="UP000186098">
    <property type="component" value="Unassembled WGS sequence"/>
</dbReference>
<dbReference type="UniPathway" id="UPA00344"/>
<keyword evidence="6" id="KW-0460">Magnesium</keyword>
<dbReference type="Gene3D" id="3.90.105.10">
    <property type="entry name" value="Molybdopterin biosynthesis moea protein, domain 2"/>
    <property type="match status" value="1"/>
</dbReference>
<dbReference type="Pfam" id="PF00994">
    <property type="entry name" value="MoCF_biosynth"/>
    <property type="match status" value="1"/>
</dbReference>
<feature type="domain" description="MoaB/Mog" evidence="7">
    <location>
        <begin position="173"/>
        <end position="310"/>
    </location>
</feature>
<dbReference type="SUPFAM" id="SSF63882">
    <property type="entry name" value="MoeA N-terminal region -like"/>
    <property type="match status" value="1"/>
</dbReference>
<keyword evidence="6" id="KW-0808">Transferase</keyword>
<name>A0A1N7M1W1_9RHOB</name>
<reference evidence="9" key="1">
    <citation type="submission" date="2017-01" db="EMBL/GenBank/DDBJ databases">
        <authorList>
            <person name="Varghese N."/>
            <person name="Submissions S."/>
        </authorList>
    </citation>
    <scope>NUCLEOTIDE SEQUENCE [LARGE SCALE GENOMIC DNA]</scope>
    <source>
        <strain evidence="9">DSM 18714</strain>
    </source>
</reference>
<dbReference type="InterPro" id="IPR038987">
    <property type="entry name" value="MoeA-like"/>
</dbReference>
<sequence length="394" mass="40419">MIEVEEALARVLALVAPLGAETVALRDALGRVLAAPVTARADQPPFAASAMDGYAVAAPDLRPGARLALGPEIPAGATPSGPLPPGTAARVFTGAAVPPGTAAVIIQEVVCAQAGTITLPDPLPRETHIRPQGQDFAQGDSFQPARPLRPADLGLIAAMNLAEVSVHRRPEVAILSSGDELVWPGEDPGPAQIVASNSLALAGMVTAAGGVPRMLPLARDSVESLSDVLALSAGCDLIVSSGGASVGAHDVLARHAAELGLELDFARVAMRPGKPLMAGRRHGVPMLGLPGNPVSALVTATLFLRPMLARMQGLEARPRPDRGVLGAPLPANGPRRHYLRATLARDAQGQPVLTPFAHQDAGRQRLLAEADALVIQPANGPALPTGAEVDFLPL</sequence>
<keyword evidence="9" id="KW-1185">Reference proteome</keyword>
<dbReference type="InterPro" id="IPR036688">
    <property type="entry name" value="MoeA_C_domain_IV_sf"/>
</dbReference>
<dbReference type="InterPro" id="IPR036425">
    <property type="entry name" value="MoaB/Mog-like_dom_sf"/>
</dbReference>
<evidence type="ECO:0000256" key="1">
    <source>
        <dbReference type="ARBA" id="ARBA00002901"/>
    </source>
</evidence>
<keyword evidence="6" id="KW-0479">Metal-binding</keyword>